<organism evidence="2 3">
    <name type="scientific">Nostoc sphaeroides CCNUC1</name>
    <dbReference type="NCBI Taxonomy" id="2653204"/>
    <lineage>
        <taxon>Bacteria</taxon>
        <taxon>Bacillati</taxon>
        <taxon>Cyanobacteriota</taxon>
        <taxon>Cyanophyceae</taxon>
        <taxon>Nostocales</taxon>
        <taxon>Nostocaceae</taxon>
        <taxon>Nostoc</taxon>
    </lineage>
</organism>
<keyword evidence="3" id="KW-1185">Reference proteome</keyword>
<dbReference type="PANTHER" id="PTHR36180">
    <property type="entry name" value="DNA-BINDING PROTEIN-RELATED-RELATED"/>
    <property type="match status" value="1"/>
</dbReference>
<dbReference type="PANTHER" id="PTHR36180:SF2">
    <property type="entry name" value="BRO FAMILY PROTEIN"/>
    <property type="match status" value="1"/>
</dbReference>
<dbReference type="EMBL" id="CP045229">
    <property type="protein sequence ID" value="QFS52707.1"/>
    <property type="molecule type" value="Genomic_DNA"/>
</dbReference>
<dbReference type="Proteomes" id="UP000326678">
    <property type="component" value="Chromosome pGXM02"/>
</dbReference>
<dbReference type="RefSeq" id="WP_152592851.1">
    <property type="nucleotide sequence ID" value="NZ_CP045229.1"/>
</dbReference>
<name>A0A5P8WIL0_9NOSO</name>
<sequence length="292" mass="32906">MSDLSVFVFESQQVRFVGTLEKPEWVAADVCAILDIDTSVAVNGRKRTSSDGSEYFDGGLDVDEKGTAIVSTLGGEQEMLTVTEAGLYRLIFKSRKPVAKRFQRWVFHEVLPSLRRTGKYEMPKPNQQQNTKPTLDELVNFGQKILSGTRLSAELQTISILRGVQALCPEITPMAQELVGAIQEIVATPDRHLSPTAIGELYAERNGLPQPIRPEVVNRVLESAGLQRKEIEIKTDKQGKQRQKNIWHLTEKGKLWGTVTRDKARTHDKIVEHVRWLPDVLEVIDLEVEQLN</sequence>
<protein>
    <submittedName>
        <fullName evidence="2">Prophage antirepressor</fullName>
    </submittedName>
</protein>
<proteinExistence type="predicted"/>
<dbReference type="AlphaFoldDB" id="A0A5P8WIL0"/>
<dbReference type="KEGG" id="nsh:GXM_10462"/>
<feature type="domain" description="Bro-N" evidence="1">
    <location>
        <begin position="1"/>
        <end position="118"/>
    </location>
</feature>
<accession>A0A5P8WIL0</accession>
<dbReference type="PROSITE" id="PS51750">
    <property type="entry name" value="BRO_N"/>
    <property type="match status" value="1"/>
</dbReference>
<evidence type="ECO:0000313" key="3">
    <source>
        <dbReference type="Proteomes" id="UP000326678"/>
    </source>
</evidence>
<dbReference type="Pfam" id="PF02498">
    <property type="entry name" value="Bro-N"/>
    <property type="match status" value="1"/>
</dbReference>
<gene>
    <name evidence="2" type="ORF">GXM_10462</name>
</gene>
<dbReference type="SMART" id="SM01040">
    <property type="entry name" value="Bro-N"/>
    <property type="match status" value="1"/>
</dbReference>
<evidence type="ECO:0000313" key="2">
    <source>
        <dbReference type="EMBL" id="QFS52707.1"/>
    </source>
</evidence>
<dbReference type="InterPro" id="IPR003497">
    <property type="entry name" value="BRO_N_domain"/>
</dbReference>
<evidence type="ECO:0000259" key="1">
    <source>
        <dbReference type="PROSITE" id="PS51750"/>
    </source>
</evidence>
<reference evidence="2 3" key="1">
    <citation type="submission" date="2019-10" db="EMBL/GenBank/DDBJ databases">
        <title>Genomic and transcriptomic insights into the perfect genentic adaptation of a filamentous nitrogen-fixing cyanobacterium to rice fields.</title>
        <authorList>
            <person name="Chen Z."/>
        </authorList>
    </citation>
    <scope>NUCLEOTIDE SEQUENCE [LARGE SCALE GENOMIC DNA]</scope>
    <source>
        <strain evidence="2">CCNUC1</strain>
    </source>
</reference>